<keyword evidence="2" id="KW-1185">Reference proteome</keyword>
<proteinExistence type="predicted"/>
<dbReference type="EMBL" id="CM044705">
    <property type="protein sequence ID" value="KAI5660625.1"/>
    <property type="molecule type" value="Genomic_DNA"/>
</dbReference>
<comment type="caution">
    <text evidence="1">The sequence shown here is derived from an EMBL/GenBank/DDBJ whole genome shotgun (WGS) entry which is preliminary data.</text>
</comment>
<organism evidence="1 2">
    <name type="scientific">Catharanthus roseus</name>
    <name type="common">Madagascar periwinkle</name>
    <name type="synonym">Vinca rosea</name>
    <dbReference type="NCBI Taxonomy" id="4058"/>
    <lineage>
        <taxon>Eukaryota</taxon>
        <taxon>Viridiplantae</taxon>
        <taxon>Streptophyta</taxon>
        <taxon>Embryophyta</taxon>
        <taxon>Tracheophyta</taxon>
        <taxon>Spermatophyta</taxon>
        <taxon>Magnoliopsida</taxon>
        <taxon>eudicotyledons</taxon>
        <taxon>Gunneridae</taxon>
        <taxon>Pentapetalae</taxon>
        <taxon>asterids</taxon>
        <taxon>lamiids</taxon>
        <taxon>Gentianales</taxon>
        <taxon>Apocynaceae</taxon>
        <taxon>Rauvolfioideae</taxon>
        <taxon>Vinceae</taxon>
        <taxon>Catharanthinae</taxon>
        <taxon>Catharanthus</taxon>
    </lineage>
</organism>
<evidence type="ECO:0000313" key="1">
    <source>
        <dbReference type="EMBL" id="KAI5660625.1"/>
    </source>
</evidence>
<accession>A0ACC0AIC7</accession>
<dbReference type="Proteomes" id="UP001060085">
    <property type="component" value="Linkage Group LG05"/>
</dbReference>
<reference evidence="2" key="1">
    <citation type="journal article" date="2023" name="Nat. Plants">
        <title>Single-cell RNA sequencing provides a high-resolution roadmap for understanding the multicellular compartmentation of specialized metabolism.</title>
        <authorList>
            <person name="Sun S."/>
            <person name="Shen X."/>
            <person name="Li Y."/>
            <person name="Li Y."/>
            <person name="Wang S."/>
            <person name="Li R."/>
            <person name="Zhang H."/>
            <person name="Shen G."/>
            <person name="Guo B."/>
            <person name="Wei J."/>
            <person name="Xu J."/>
            <person name="St-Pierre B."/>
            <person name="Chen S."/>
            <person name="Sun C."/>
        </authorList>
    </citation>
    <scope>NUCLEOTIDE SEQUENCE [LARGE SCALE GENOMIC DNA]</scope>
</reference>
<sequence>MQLLQTLNFPFLFLTLLTISTTNAHNITRILSNHPSFSTFNHYLTLTHLAGEINRRRTITVCAVDNAAMSDLLSKQYSIYTIKNILSLHVFADYFGSKKLHQISKGSTLTSTMYQATGRAPGTSGYVNITDLKGGKVGFSAEDSGGEITSTYVKSLEELPYNISVIQISHVLTSPEAEAPTASPSDLNITSLMSKQGCKSFANLIKSSGAEDTFTQNLEGGVTAFCPSDGVINTFMPKYNNLTKDGQLQLILYHGVPFYESLGMLKSNNGLMNTLATEGANKYDFTVQNDGEDVKLETKVVTATIVGTLIDDEPLAVYKIDKVLLPRELFKEAPSAPAPKASKGKGKKVIASAPEPDTSVDDANPADQTANDNGSTRINGGLFVSMILSLVLGFLVIF</sequence>
<protein>
    <submittedName>
        <fullName evidence="1">Uncharacterized protein</fullName>
    </submittedName>
</protein>
<gene>
    <name evidence="1" type="ORF">M9H77_19948</name>
</gene>
<evidence type="ECO:0000313" key="2">
    <source>
        <dbReference type="Proteomes" id="UP001060085"/>
    </source>
</evidence>
<name>A0ACC0AIC7_CATRO</name>